<dbReference type="InterPro" id="IPR005828">
    <property type="entry name" value="MFS_sugar_transport-like"/>
</dbReference>
<dbReference type="PROSITE" id="PS50850">
    <property type="entry name" value="MFS"/>
    <property type="match status" value="1"/>
</dbReference>
<sequence>MIIIGNIKRFNSGHFRQLFAATAANLVSFTYGVYTGWSATVTPKLQDPKTTPLETVMTNESLSWMCSWGMFSAIFGSFIWGFVANKYGRKATGFFTMIPYLVSWIILLQIKTETALMVSRFLGGLGGSGAAINIPLYVAEISNKDMKAGLGSLFILMYNIGVLYAYIFGVFVSYDSFNVACLMITVLYMFVWCCVPESPVFYIQQNQMDYAKKSVQWLQGKDTVDNELSELTNSGDHMSAATTADYTDKRLIKALIIGIVFQSGTQLSGINVILMDTVNIFKRSGGTLGSEYCTMLVGVVQVVGSIIAVCTVNRASRKFFLISTYALTSLALITIGCCFYATNVMLITQGTGIIPVLSLSLHVMAFSLGLGMVPYIIYAEIFPANVRNMCMSILMVWNNVLGFAVLKGYPKMTELMGEFGYYWMFGLVCLAIVPFTYFFVPETKGKTIKDILEDLLLWFPDFGNRNTVDITTKTEQKICDNKNNHKLTKQINDII</sequence>
<evidence type="ECO:0000256" key="5">
    <source>
        <dbReference type="ARBA" id="ARBA00022692"/>
    </source>
</evidence>
<name>A0A5E4M0S0_9HEMI</name>
<protein>
    <submittedName>
        <fullName evidence="10">Sugar/inositol transporter,Major facilitator superfamily domain,Major facilitator, sugar transporter</fullName>
    </submittedName>
</protein>
<evidence type="ECO:0000256" key="6">
    <source>
        <dbReference type="ARBA" id="ARBA00022989"/>
    </source>
</evidence>
<feature type="transmembrane region" description="Helical" evidence="8">
    <location>
        <begin position="116"/>
        <end position="138"/>
    </location>
</feature>
<feature type="transmembrane region" description="Helical" evidence="8">
    <location>
        <begin position="18"/>
        <end position="37"/>
    </location>
</feature>
<dbReference type="PANTHER" id="PTHR48021">
    <property type="match status" value="1"/>
</dbReference>
<dbReference type="InterPro" id="IPR036259">
    <property type="entry name" value="MFS_trans_sf"/>
</dbReference>
<dbReference type="SUPFAM" id="SSF103473">
    <property type="entry name" value="MFS general substrate transporter"/>
    <property type="match status" value="1"/>
</dbReference>
<evidence type="ECO:0000313" key="10">
    <source>
        <dbReference type="EMBL" id="VVC25620.1"/>
    </source>
</evidence>
<evidence type="ECO:0000256" key="8">
    <source>
        <dbReference type="SAM" id="Phobius"/>
    </source>
</evidence>
<feature type="transmembrane region" description="Helical" evidence="8">
    <location>
        <begin position="91"/>
        <end position="110"/>
    </location>
</feature>
<keyword evidence="6 8" id="KW-1133">Transmembrane helix</keyword>
<evidence type="ECO:0000256" key="7">
    <source>
        <dbReference type="ARBA" id="ARBA00023136"/>
    </source>
</evidence>
<dbReference type="GO" id="GO:0022857">
    <property type="term" value="F:transmembrane transporter activity"/>
    <property type="evidence" value="ECO:0007669"/>
    <property type="project" value="InterPro"/>
</dbReference>
<dbReference type="InterPro" id="IPR020846">
    <property type="entry name" value="MFS_dom"/>
</dbReference>
<feature type="transmembrane region" description="Helical" evidence="8">
    <location>
        <begin position="354"/>
        <end position="377"/>
    </location>
</feature>
<dbReference type="GO" id="GO:0005886">
    <property type="term" value="C:plasma membrane"/>
    <property type="evidence" value="ECO:0007669"/>
    <property type="project" value="UniProtKB-SubCell"/>
</dbReference>
<dbReference type="Gene3D" id="1.20.1250.20">
    <property type="entry name" value="MFS general substrate transporter like domains"/>
    <property type="match status" value="1"/>
</dbReference>
<proteinExistence type="predicted"/>
<evidence type="ECO:0000313" key="11">
    <source>
        <dbReference type="Proteomes" id="UP000325440"/>
    </source>
</evidence>
<dbReference type="FunFam" id="1.20.1250.20:FF:000218">
    <property type="entry name" value="facilitated trehalose transporter Tret1"/>
    <property type="match status" value="1"/>
</dbReference>
<evidence type="ECO:0000256" key="3">
    <source>
        <dbReference type="ARBA" id="ARBA00022475"/>
    </source>
</evidence>
<keyword evidence="5 8" id="KW-0812">Transmembrane</keyword>
<dbReference type="OrthoDB" id="6612291at2759"/>
<feature type="transmembrane region" description="Helical" evidence="8">
    <location>
        <begin position="62"/>
        <end position="84"/>
    </location>
</feature>
<feature type="transmembrane region" description="Helical" evidence="8">
    <location>
        <begin position="319"/>
        <end position="342"/>
    </location>
</feature>
<feature type="transmembrane region" description="Helical" evidence="8">
    <location>
        <begin position="294"/>
        <end position="312"/>
    </location>
</feature>
<dbReference type="PRINTS" id="PR00171">
    <property type="entry name" value="SUGRTRNSPORT"/>
</dbReference>
<feature type="transmembrane region" description="Helical" evidence="8">
    <location>
        <begin position="389"/>
        <end position="409"/>
    </location>
</feature>
<evidence type="ECO:0000256" key="4">
    <source>
        <dbReference type="ARBA" id="ARBA00022597"/>
    </source>
</evidence>
<feature type="transmembrane region" description="Helical" evidence="8">
    <location>
        <begin position="254"/>
        <end position="274"/>
    </location>
</feature>
<feature type="domain" description="Major facilitator superfamily (MFS) profile" evidence="9">
    <location>
        <begin position="16"/>
        <end position="444"/>
    </location>
</feature>
<gene>
    <name evidence="10" type="ORF">CINCED_3A002397</name>
</gene>
<evidence type="ECO:0000259" key="9">
    <source>
        <dbReference type="PROSITE" id="PS50850"/>
    </source>
</evidence>
<dbReference type="EMBL" id="CABPRJ010000016">
    <property type="protein sequence ID" value="VVC25620.1"/>
    <property type="molecule type" value="Genomic_DNA"/>
</dbReference>
<evidence type="ECO:0000256" key="2">
    <source>
        <dbReference type="ARBA" id="ARBA00022448"/>
    </source>
</evidence>
<keyword evidence="3" id="KW-1003">Cell membrane</keyword>
<dbReference type="PANTHER" id="PTHR48021:SF1">
    <property type="entry name" value="GH07001P-RELATED"/>
    <property type="match status" value="1"/>
</dbReference>
<keyword evidence="4 10" id="KW-0762">Sugar transport</keyword>
<dbReference type="InterPro" id="IPR003663">
    <property type="entry name" value="Sugar/inositol_transpt"/>
</dbReference>
<organism evidence="10 11">
    <name type="scientific">Cinara cedri</name>
    <dbReference type="NCBI Taxonomy" id="506608"/>
    <lineage>
        <taxon>Eukaryota</taxon>
        <taxon>Metazoa</taxon>
        <taxon>Ecdysozoa</taxon>
        <taxon>Arthropoda</taxon>
        <taxon>Hexapoda</taxon>
        <taxon>Insecta</taxon>
        <taxon>Pterygota</taxon>
        <taxon>Neoptera</taxon>
        <taxon>Paraneoptera</taxon>
        <taxon>Hemiptera</taxon>
        <taxon>Sternorrhyncha</taxon>
        <taxon>Aphidomorpha</taxon>
        <taxon>Aphidoidea</taxon>
        <taxon>Aphididae</taxon>
        <taxon>Lachninae</taxon>
        <taxon>Cinara</taxon>
    </lineage>
</organism>
<accession>A0A5E4M0S0</accession>
<feature type="transmembrane region" description="Helical" evidence="8">
    <location>
        <begin position="421"/>
        <end position="440"/>
    </location>
</feature>
<keyword evidence="2" id="KW-0813">Transport</keyword>
<dbReference type="InterPro" id="IPR050549">
    <property type="entry name" value="MFS_Trehalose_Transporter"/>
</dbReference>
<feature type="transmembrane region" description="Helical" evidence="8">
    <location>
        <begin position="150"/>
        <end position="171"/>
    </location>
</feature>
<keyword evidence="7 8" id="KW-0472">Membrane</keyword>
<dbReference type="Pfam" id="PF00083">
    <property type="entry name" value="Sugar_tr"/>
    <property type="match status" value="1"/>
</dbReference>
<dbReference type="AlphaFoldDB" id="A0A5E4M0S0"/>
<reference evidence="10 11" key="1">
    <citation type="submission" date="2019-08" db="EMBL/GenBank/DDBJ databases">
        <authorList>
            <person name="Alioto T."/>
            <person name="Alioto T."/>
            <person name="Gomez Garrido J."/>
        </authorList>
    </citation>
    <scope>NUCLEOTIDE SEQUENCE [LARGE SCALE GENOMIC DNA]</scope>
</reference>
<feature type="transmembrane region" description="Helical" evidence="8">
    <location>
        <begin position="177"/>
        <end position="195"/>
    </location>
</feature>
<keyword evidence="11" id="KW-1185">Reference proteome</keyword>
<dbReference type="Proteomes" id="UP000325440">
    <property type="component" value="Unassembled WGS sequence"/>
</dbReference>
<evidence type="ECO:0000256" key="1">
    <source>
        <dbReference type="ARBA" id="ARBA00004651"/>
    </source>
</evidence>
<comment type="subcellular location">
    <subcellularLocation>
        <location evidence="1">Cell membrane</location>
        <topology evidence="1">Multi-pass membrane protein</topology>
    </subcellularLocation>
</comment>